<accession>A0ABX5Y8Z6</accession>
<evidence type="ECO:0000313" key="2">
    <source>
        <dbReference type="EMBL" id="QDY65434.1"/>
    </source>
</evidence>
<dbReference type="EMBL" id="CP042260">
    <property type="protein sequence ID" value="QDY65434.1"/>
    <property type="molecule type" value="Genomic_DNA"/>
</dbReference>
<dbReference type="InterPro" id="IPR001584">
    <property type="entry name" value="Integrase_cat-core"/>
</dbReference>
<protein>
    <submittedName>
        <fullName evidence="2">IS481 family transposase</fullName>
    </submittedName>
</protein>
<name>A0ABX5Y8Z6_9MICC</name>
<dbReference type="InterPro" id="IPR012337">
    <property type="entry name" value="RNaseH-like_sf"/>
</dbReference>
<keyword evidence="3" id="KW-1185">Reference proteome</keyword>
<dbReference type="InterPro" id="IPR055247">
    <property type="entry name" value="InsJ-like_HTH"/>
</dbReference>
<dbReference type="SUPFAM" id="SSF46689">
    <property type="entry name" value="Homeodomain-like"/>
    <property type="match status" value="1"/>
</dbReference>
<dbReference type="Proteomes" id="UP000320717">
    <property type="component" value="Chromosome"/>
</dbReference>
<dbReference type="InterPro" id="IPR009057">
    <property type="entry name" value="Homeodomain-like_sf"/>
</dbReference>
<dbReference type="PANTHER" id="PTHR35004">
    <property type="entry name" value="TRANSPOSASE RV3428C-RELATED"/>
    <property type="match status" value="1"/>
</dbReference>
<dbReference type="Gene3D" id="3.30.420.10">
    <property type="entry name" value="Ribonuclease H-like superfamily/Ribonuclease H"/>
    <property type="match status" value="1"/>
</dbReference>
<dbReference type="InterPro" id="IPR036397">
    <property type="entry name" value="RNaseH_sf"/>
</dbReference>
<dbReference type="SUPFAM" id="SSF53098">
    <property type="entry name" value="Ribonuclease H-like"/>
    <property type="match status" value="1"/>
</dbReference>
<evidence type="ECO:0000313" key="3">
    <source>
        <dbReference type="Proteomes" id="UP000320717"/>
    </source>
</evidence>
<sequence>MSWDIIHQRGAKSCPGTSSTLKNVNTRNKQIITAVVHGSMNAKAAAHHFNVSERWVKELVRRYAFEGEAAYEPRSKRPKTSPNQTPDLIRNRITTLREELTTKGLDAGAETIQSHLEAEGLHPPAKSTIHRILRQNNHVTDQPQKRPRSSFIRFESALPNEMWQSDFTHWALADGSDTEILDFIDDHSRFLISIHAYRTVTGRFVTKQFMDACEEHGRPQSSLTDNGLVFTTRFTGKTNGDGPAKNQFEKLLQQWDIKQINGSPSHPQTQGKIERFHRTLKLWLNAQPRAGTVAQLNKQLKEFQHVYNMERPHKGAGRKPPSVRYTALPKAVPLPLPQDEARIRTDTVDKDGKLTLRYAGQLRHLGMGRTYSGIPVRMIVEDRDVTVINRKTGEIIRYFKIDPSKDYQKANSSLNR</sequence>
<dbReference type="Pfam" id="PF13518">
    <property type="entry name" value="HTH_28"/>
    <property type="match status" value="1"/>
</dbReference>
<organism evidence="2 3">
    <name type="scientific">Glutamicibacter halophytocola</name>
    <dbReference type="NCBI Taxonomy" id="1933880"/>
    <lineage>
        <taxon>Bacteria</taxon>
        <taxon>Bacillati</taxon>
        <taxon>Actinomycetota</taxon>
        <taxon>Actinomycetes</taxon>
        <taxon>Micrococcales</taxon>
        <taxon>Micrococcaceae</taxon>
        <taxon>Glutamicibacter</taxon>
    </lineage>
</organism>
<dbReference type="InterPro" id="IPR047656">
    <property type="entry name" value="IS481-like_transpos"/>
</dbReference>
<dbReference type="NCBIfam" id="NF033577">
    <property type="entry name" value="transpos_IS481"/>
    <property type="match status" value="1"/>
</dbReference>
<dbReference type="PANTHER" id="PTHR35004:SF7">
    <property type="entry name" value="INTEGRASE PROTEIN"/>
    <property type="match status" value="1"/>
</dbReference>
<reference evidence="2 3" key="1">
    <citation type="submission" date="2019-07" db="EMBL/GenBank/DDBJ databases">
        <title>Complete Genome Sequence of drought tolerant Plant Growth-Promoting Rhizobacterium Glutamicibacter halophytocola DR408.</title>
        <authorList>
            <person name="Nishu S.D."/>
            <person name="Lee T.K."/>
        </authorList>
    </citation>
    <scope>NUCLEOTIDE SEQUENCE [LARGE SCALE GENOMIC DNA]</scope>
    <source>
        <strain evidence="2 3">DR408</strain>
    </source>
</reference>
<feature type="domain" description="Integrase catalytic" evidence="1">
    <location>
        <begin position="155"/>
        <end position="328"/>
    </location>
</feature>
<dbReference type="Pfam" id="PF13683">
    <property type="entry name" value="rve_3"/>
    <property type="match status" value="1"/>
</dbReference>
<dbReference type="RefSeq" id="WP_146275248.1">
    <property type="nucleotide sequence ID" value="NZ_CP042260.1"/>
</dbReference>
<proteinExistence type="predicted"/>
<gene>
    <name evidence="2" type="ORF">FQA45_03410</name>
</gene>
<dbReference type="PROSITE" id="PS50994">
    <property type="entry name" value="INTEGRASE"/>
    <property type="match status" value="1"/>
</dbReference>
<evidence type="ECO:0000259" key="1">
    <source>
        <dbReference type="PROSITE" id="PS50994"/>
    </source>
</evidence>